<feature type="region of interest" description="Disordered" evidence="1">
    <location>
        <begin position="48"/>
        <end position="77"/>
    </location>
</feature>
<evidence type="ECO:0000256" key="1">
    <source>
        <dbReference type="SAM" id="MobiDB-lite"/>
    </source>
</evidence>
<reference evidence="2 3" key="1">
    <citation type="submission" date="2017-03" db="EMBL/GenBank/DDBJ databases">
        <title>Genomes of endolithic fungi from Antarctica.</title>
        <authorList>
            <person name="Coleine C."/>
            <person name="Masonjones S."/>
            <person name="Stajich J.E."/>
        </authorList>
    </citation>
    <scope>NUCLEOTIDE SEQUENCE [LARGE SCALE GENOMIC DNA]</scope>
    <source>
        <strain evidence="2 3">CCFEE 5187</strain>
    </source>
</reference>
<evidence type="ECO:0000313" key="2">
    <source>
        <dbReference type="EMBL" id="TKA82460.1"/>
    </source>
</evidence>
<dbReference type="AlphaFoldDB" id="A0A4U0XXE0"/>
<evidence type="ECO:0000313" key="3">
    <source>
        <dbReference type="Proteomes" id="UP000308768"/>
    </source>
</evidence>
<gene>
    <name evidence="2" type="ORF">B0A49_00060</name>
</gene>
<sequence length="211" mass="23447">MPRRFPMPGPRIFPFDDEFPQRRIGDGPDRFGMRDGIGFGRGGYLSDSDSDIGAHSGGERRDPLGRNGRFHRNNPWGGAGPLYRSSNAMVVQIPQTNNPPALRDNEFYLFPMDLTRVSVRIGRGARPVVVAMGNLKVWEIIRRLCPPSLPIENASLWATPRNGLHTRLPDNMAIDGILHRGGPDVELTLQPIRQGGGLEGRPGRIRVLDRV</sequence>
<dbReference type="Proteomes" id="UP000308768">
    <property type="component" value="Unassembled WGS sequence"/>
</dbReference>
<comment type="caution">
    <text evidence="2">The sequence shown here is derived from an EMBL/GenBank/DDBJ whole genome shotgun (WGS) entry which is preliminary data.</text>
</comment>
<name>A0A4U0XXE0_9PEZI</name>
<dbReference type="EMBL" id="NAJN01000001">
    <property type="protein sequence ID" value="TKA82460.1"/>
    <property type="molecule type" value="Genomic_DNA"/>
</dbReference>
<protein>
    <submittedName>
        <fullName evidence="2">Uncharacterized protein</fullName>
    </submittedName>
</protein>
<keyword evidence="3" id="KW-1185">Reference proteome</keyword>
<proteinExistence type="predicted"/>
<organism evidence="2 3">
    <name type="scientific">Cryomyces minteri</name>
    <dbReference type="NCBI Taxonomy" id="331657"/>
    <lineage>
        <taxon>Eukaryota</taxon>
        <taxon>Fungi</taxon>
        <taxon>Dikarya</taxon>
        <taxon>Ascomycota</taxon>
        <taxon>Pezizomycotina</taxon>
        <taxon>Dothideomycetes</taxon>
        <taxon>Dothideomycetes incertae sedis</taxon>
        <taxon>Cryomyces</taxon>
    </lineage>
</organism>
<feature type="region of interest" description="Disordered" evidence="1">
    <location>
        <begin position="1"/>
        <end position="21"/>
    </location>
</feature>
<feature type="compositionally biased region" description="Pro residues" evidence="1">
    <location>
        <begin position="1"/>
        <end position="11"/>
    </location>
</feature>
<accession>A0A4U0XXE0</accession>